<proteinExistence type="predicted"/>
<dbReference type="EMBL" id="KI925455">
    <property type="protein sequence ID" value="ETW85834.1"/>
    <property type="molecule type" value="Genomic_DNA"/>
</dbReference>
<protein>
    <submittedName>
        <fullName evidence="2">Uncharacterized protein</fullName>
    </submittedName>
</protein>
<organism evidence="2 3">
    <name type="scientific">Heterobasidion irregulare (strain TC 32-1)</name>
    <dbReference type="NCBI Taxonomy" id="747525"/>
    <lineage>
        <taxon>Eukaryota</taxon>
        <taxon>Fungi</taxon>
        <taxon>Dikarya</taxon>
        <taxon>Basidiomycota</taxon>
        <taxon>Agaricomycotina</taxon>
        <taxon>Agaricomycetes</taxon>
        <taxon>Russulales</taxon>
        <taxon>Bondarzewiaceae</taxon>
        <taxon>Heterobasidion</taxon>
        <taxon>Heterobasidion annosum species complex</taxon>
    </lineage>
</organism>
<feature type="compositionally biased region" description="Basic and acidic residues" evidence="1">
    <location>
        <begin position="1"/>
        <end position="36"/>
    </location>
</feature>
<dbReference type="AlphaFoldDB" id="W4KJG9"/>
<dbReference type="RefSeq" id="XP_009542652.1">
    <property type="nucleotide sequence ID" value="XM_009544357.1"/>
</dbReference>
<dbReference type="eggNOG" id="ENOG502SMVZ">
    <property type="taxonomic scope" value="Eukaryota"/>
</dbReference>
<dbReference type="InParanoid" id="W4KJG9"/>
<feature type="region of interest" description="Disordered" evidence="1">
    <location>
        <begin position="1"/>
        <end position="49"/>
    </location>
</feature>
<dbReference type="HOGENOM" id="CLU_053715_0_0_1"/>
<name>W4KJG9_HETIT</name>
<dbReference type="KEGG" id="hir:HETIRDRAFT_471034"/>
<accession>W4KJG9</accession>
<gene>
    <name evidence="2" type="ORF">HETIRDRAFT_471034</name>
</gene>
<dbReference type="GeneID" id="20677374"/>
<reference evidence="2 3" key="1">
    <citation type="journal article" date="2012" name="New Phytol.">
        <title>Insight into trade-off between wood decay and parasitism from the genome of a fungal forest pathogen.</title>
        <authorList>
            <person name="Olson A."/>
            <person name="Aerts A."/>
            <person name="Asiegbu F."/>
            <person name="Belbahri L."/>
            <person name="Bouzid O."/>
            <person name="Broberg A."/>
            <person name="Canback B."/>
            <person name="Coutinho P.M."/>
            <person name="Cullen D."/>
            <person name="Dalman K."/>
            <person name="Deflorio G."/>
            <person name="van Diepen L.T."/>
            <person name="Dunand C."/>
            <person name="Duplessis S."/>
            <person name="Durling M."/>
            <person name="Gonthier P."/>
            <person name="Grimwood J."/>
            <person name="Fossdal C.G."/>
            <person name="Hansson D."/>
            <person name="Henrissat B."/>
            <person name="Hietala A."/>
            <person name="Himmelstrand K."/>
            <person name="Hoffmeister D."/>
            <person name="Hogberg N."/>
            <person name="James T.Y."/>
            <person name="Karlsson M."/>
            <person name="Kohler A."/>
            <person name="Kues U."/>
            <person name="Lee Y.H."/>
            <person name="Lin Y.C."/>
            <person name="Lind M."/>
            <person name="Lindquist E."/>
            <person name="Lombard V."/>
            <person name="Lucas S."/>
            <person name="Lunden K."/>
            <person name="Morin E."/>
            <person name="Murat C."/>
            <person name="Park J."/>
            <person name="Raffaello T."/>
            <person name="Rouze P."/>
            <person name="Salamov A."/>
            <person name="Schmutz J."/>
            <person name="Solheim H."/>
            <person name="Stahlberg J."/>
            <person name="Velez H."/>
            <person name="de Vries R.P."/>
            <person name="Wiebenga A."/>
            <person name="Woodward S."/>
            <person name="Yakovlev I."/>
            <person name="Garbelotto M."/>
            <person name="Martin F."/>
            <person name="Grigoriev I.V."/>
            <person name="Stenlid J."/>
        </authorList>
    </citation>
    <scope>NUCLEOTIDE SEQUENCE [LARGE SCALE GENOMIC DNA]</scope>
    <source>
        <strain evidence="2 3">TC 32-1</strain>
    </source>
</reference>
<evidence type="ECO:0000313" key="2">
    <source>
        <dbReference type="EMBL" id="ETW85834.1"/>
    </source>
</evidence>
<feature type="region of interest" description="Disordered" evidence="1">
    <location>
        <begin position="207"/>
        <end position="234"/>
    </location>
</feature>
<sequence>MKQKLQDKKAEGSKAPREVNDKLHALRGEHFRHEQNSRPSRPLSAYHKSRGPSLPYDSIFPSPLAKTPSIQTVGPIPRSWVTESPNSGFSGILNSSEWRMDALALVFSQDPTAPLHRMNKGRVPALTNLSLRVLLEYYGPESGSFPELVSNLTPHHRRELLRYTSIYQPLPSAYLDILLNLEGHTNGEVIVVGPQASMRSDFLCVREKEQPSSGADKPSSQYNNGDSDSWDGDNDSYESPPIHSFILISASLSASALLTLPPSLTHLALIGLPSPIPIHRLPRKCPLLEVLDLSYNVWLAPTAQGNANLLDGVIWSRWSRLRVLGLRSCGIARNDASLKKVNAGRWVDAEITV</sequence>
<dbReference type="OrthoDB" id="3264363at2759"/>
<evidence type="ECO:0000313" key="3">
    <source>
        <dbReference type="Proteomes" id="UP000030671"/>
    </source>
</evidence>
<dbReference type="Proteomes" id="UP000030671">
    <property type="component" value="Unassembled WGS sequence"/>
</dbReference>
<evidence type="ECO:0000256" key="1">
    <source>
        <dbReference type="SAM" id="MobiDB-lite"/>
    </source>
</evidence>
<keyword evidence="3" id="KW-1185">Reference proteome</keyword>